<evidence type="ECO:0000313" key="3">
    <source>
        <dbReference type="Proteomes" id="UP001165079"/>
    </source>
</evidence>
<dbReference type="RefSeq" id="WP_285662204.1">
    <property type="nucleotide sequence ID" value="NZ_BSTX01000001.1"/>
</dbReference>
<keyword evidence="3" id="KW-1185">Reference proteome</keyword>
<dbReference type="EMBL" id="BSTX01000001">
    <property type="protein sequence ID" value="GLZ77070.1"/>
    <property type="molecule type" value="Genomic_DNA"/>
</dbReference>
<gene>
    <name evidence="2" type="ORF">Afil01_18770</name>
</gene>
<organism evidence="2 3">
    <name type="scientific">Actinorhabdospora filicis</name>
    <dbReference type="NCBI Taxonomy" id="1785913"/>
    <lineage>
        <taxon>Bacteria</taxon>
        <taxon>Bacillati</taxon>
        <taxon>Actinomycetota</taxon>
        <taxon>Actinomycetes</taxon>
        <taxon>Micromonosporales</taxon>
        <taxon>Micromonosporaceae</taxon>
        <taxon>Actinorhabdospora</taxon>
    </lineage>
</organism>
<reference evidence="2" key="1">
    <citation type="submission" date="2023-03" db="EMBL/GenBank/DDBJ databases">
        <title>Actinorhabdospora filicis NBRC 111898.</title>
        <authorList>
            <person name="Ichikawa N."/>
            <person name="Sato H."/>
            <person name="Tonouchi N."/>
        </authorList>
    </citation>
    <scope>NUCLEOTIDE SEQUENCE</scope>
    <source>
        <strain evidence="2">NBRC 111898</strain>
    </source>
</reference>
<proteinExistence type="predicted"/>
<keyword evidence="1" id="KW-0812">Transmembrane</keyword>
<protein>
    <submittedName>
        <fullName evidence="2">Uncharacterized protein</fullName>
    </submittedName>
</protein>
<sequence length="247" mass="27698">MSDLIRELDQLLALQTGVRGYLSYQDGMNRRMAEEFAPILKPTESQAGLLLVNLMNAGKFAVACELKVRENERDTIYTGGSRDDEYAGTAVEFNEQCVRSLERARYILRGLPKALQELPRPDDEVIADGRTAMFRTLAKFNIMPPEFAEVIKIWEETVAPARRGGVPAIFATLDQNLETLIGLRTRADRGNEAHSPLPWWKYVLIAVIIGAALFAIFACFYWGACTWVWPALALVAPWVFGIIDRGC</sequence>
<keyword evidence="1" id="KW-1133">Transmembrane helix</keyword>
<evidence type="ECO:0000313" key="2">
    <source>
        <dbReference type="EMBL" id="GLZ77070.1"/>
    </source>
</evidence>
<evidence type="ECO:0000256" key="1">
    <source>
        <dbReference type="SAM" id="Phobius"/>
    </source>
</evidence>
<accession>A0A9W6SJF9</accession>
<keyword evidence="1" id="KW-0472">Membrane</keyword>
<name>A0A9W6SJF9_9ACTN</name>
<dbReference type="AlphaFoldDB" id="A0A9W6SJF9"/>
<dbReference type="Proteomes" id="UP001165079">
    <property type="component" value="Unassembled WGS sequence"/>
</dbReference>
<feature type="transmembrane region" description="Helical" evidence="1">
    <location>
        <begin position="199"/>
        <end position="221"/>
    </location>
</feature>
<feature type="transmembrane region" description="Helical" evidence="1">
    <location>
        <begin position="227"/>
        <end position="243"/>
    </location>
</feature>
<comment type="caution">
    <text evidence="2">The sequence shown here is derived from an EMBL/GenBank/DDBJ whole genome shotgun (WGS) entry which is preliminary data.</text>
</comment>